<evidence type="ECO:0000256" key="1">
    <source>
        <dbReference type="ARBA" id="ARBA00007074"/>
    </source>
</evidence>
<reference evidence="7 8" key="1">
    <citation type="submission" date="2020-02" db="EMBL/GenBank/DDBJ databases">
        <title>Acidophilic actinobacteria isolated from forest soil.</title>
        <authorList>
            <person name="Golinska P."/>
        </authorList>
    </citation>
    <scope>NUCLEOTIDE SEQUENCE [LARGE SCALE GENOMIC DNA]</scope>
    <source>
        <strain evidence="7 8">NL8</strain>
    </source>
</reference>
<dbReference type="Proteomes" id="UP000730482">
    <property type="component" value="Unassembled WGS sequence"/>
</dbReference>
<keyword evidence="2" id="KW-0645">Protease</keyword>
<comment type="caution">
    <text evidence="7">The sequence shown here is derived from an EMBL/GenBank/DDBJ whole genome shotgun (WGS) entry which is preliminary data.</text>
</comment>
<dbReference type="SUPFAM" id="SSF54001">
    <property type="entry name" value="Cysteine proteinases"/>
    <property type="match status" value="1"/>
</dbReference>
<evidence type="ECO:0000313" key="7">
    <source>
        <dbReference type="EMBL" id="MBS2545520.1"/>
    </source>
</evidence>
<evidence type="ECO:0000313" key="8">
    <source>
        <dbReference type="Proteomes" id="UP000730482"/>
    </source>
</evidence>
<evidence type="ECO:0000259" key="6">
    <source>
        <dbReference type="PROSITE" id="PS51935"/>
    </source>
</evidence>
<dbReference type="Gene3D" id="3.90.1720.10">
    <property type="entry name" value="endopeptidase domain like (from Nostoc punctiforme)"/>
    <property type="match status" value="1"/>
</dbReference>
<dbReference type="PANTHER" id="PTHR47359:SF3">
    <property type="entry name" value="NLP_P60 DOMAIN-CONTAINING PROTEIN-RELATED"/>
    <property type="match status" value="1"/>
</dbReference>
<dbReference type="InterPro" id="IPR000064">
    <property type="entry name" value="NLP_P60_dom"/>
</dbReference>
<sequence>MTASGRAASCAAAFFLFLIVLVAAAASAVTAAVTSPLNQVWHTVVDGPVNTSRIWSADDYVHLIAFAEHAAPSPAAANAIAFAAAQIGKPYVWGGTGVPGYDCSGLTQAAYRSAGVEIPRVATDQYSEGVKVDLKSLLPGDLVFYGSPSFAHHVAIFMGVVRGTAVVLNAPAPHETVRFDPLAADDLFAASRPTAAR</sequence>
<dbReference type="PROSITE" id="PS51935">
    <property type="entry name" value="NLPC_P60"/>
    <property type="match status" value="1"/>
</dbReference>
<evidence type="ECO:0000256" key="4">
    <source>
        <dbReference type="ARBA" id="ARBA00022807"/>
    </source>
</evidence>
<dbReference type="EMBL" id="JAAFYZ010000003">
    <property type="protein sequence ID" value="MBS2545520.1"/>
    <property type="molecule type" value="Genomic_DNA"/>
</dbReference>
<dbReference type="InterPro" id="IPR051794">
    <property type="entry name" value="PG_Endopeptidase_C40"/>
</dbReference>
<keyword evidence="8" id="KW-1185">Reference proteome</keyword>
<comment type="similarity">
    <text evidence="1">Belongs to the peptidase C40 family.</text>
</comment>
<dbReference type="RefSeq" id="WP_212007184.1">
    <property type="nucleotide sequence ID" value="NZ_JAAFYZ010000003.1"/>
</dbReference>
<dbReference type="Pfam" id="PF00877">
    <property type="entry name" value="NLPC_P60"/>
    <property type="match status" value="1"/>
</dbReference>
<dbReference type="InterPro" id="IPR038765">
    <property type="entry name" value="Papain-like_cys_pep_sf"/>
</dbReference>
<evidence type="ECO:0000256" key="2">
    <source>
        <dbReference type="ARBA" id="ARBA00022670"/>
    </source>
</evidence>
<evidence type="ECO:0000256" key="5">
    <source>
        <dbReference type="SAM" id="SignalP"/>
    </source>
</evidence>
<keyword evidence="5" id="KW-0732">Signal</keyword>
<protein>
    <submittedName>
        <fullName evidence="7">C40 family peptidase</fullName>
    </submittedName>
</protein>
<feature type="signal peptide" evidence="5">
    <location>
        <begin position="1"/>
        <end position="25"/>
    </location>
</feature>
<gene>
    <name evidence="7" type="ORF">KGQ19_01420</name>
</gene>
<feature type="chain" id="PRO_5045762197" evidence="5">
    <location>
        <begin position="26"/>
        <end position="197"/>
    </location>
</feature>
<dbReference type="PANTHER" id="PTHR47359">
    <property type="entry name" value="PEPTIDOGLYCAN DL-ENDOPEPTIDASE CWLO"/>
    <property type="match status" value="1"/>
</dbReference>
<keyword evidence="3" id="KW-0378">Hydrolase</keyword>
<proteinExistence type="inferred from homology"/>
<accession>A0ABS5KHR0</accession>
<keyword evidence="4" id="KW-0788">Thiol protease</keyword>
<name>A0ABS5KHR0_9ACTN</name>
<feature type="domain" description="NlpC/P60" evidence="6">
    <location>
        <begin position="73"/>
        <end position="197"/>
    </location>
</feature>
<organism evidence="7 8">
    <name type="scientific">Catenulispora pinistramenti</name>
    <dbReference type="NCBI Taxonomy" id="2705254"/>
    <lineage>
        <taxon>Bacteria</taxon>
        <taxon>Bacillati</taxon>
        <taxon>Actinomycetota</taxon>
        <taxon>Actinomycetes</taxon>
        <taxon>Catenulisporales</taxon>
        <taxon>Catenulisporaceae</taxon>
        <taxon>Catenulispora</taxon>
    </lineage>
</organism>
<evidence type="ECO:0000256" key="3">
    <source>
        <dbReference type="ARBA" id="ARBA00022801"/>
    </source>
</evidence>